<dbReference type="PANTHER" id="PTHR34990">
    <property type="entry name" value="UDP-2,3-DIACYLGLUCOSAMINE HYDROLASE-RELATED"/>
    <property type="match status" value="1"/>
</dbReference>
<organism evidence="8 9">
    <name type="scientific">Hallerella succinigenes</name>
    <dbReference type="NCBI Taxonomy" id="1896222"/>
    <lineage>
        <taxon>Bacteria</taxon>
        <taxon>Pseudomonadati</taxon>
        <taxon>Fibrobacterota</taxon>
        <taxon>Fibrobacteria</taxon>
        <taxon>Fibrobacterales</taxon>
        <taxon>Fibrobacteraceae</taxon>
        <taxon>Hallerella</taxon>
    </lineage>
</organism>
<evidence type="ECO:0000256" key="2">
    <source>
        <dbReference type="ARBA" id="ARBA00022519"/>
    </source>
</evidence>
<evidence type="ECO:0000256" key="4">
    <source>
        <dbReference type="ARBA" id="ARBA00022801"/>
    </source>
</evidence>
<dbReference type="GO" id="GO:0009245">
    <property type="term" value="P:lipid A biosynthetic process"/>
    <property type="evidence" value="ECO:0007669"/>
    <property type="project" value="TreeGrafter"/>
</dbReference>
<feature type="domain" description="Calcineurin-like phosphoesterase" evidence="7">
    <location>
        <begin position="7"/>
        <end position="206"/>
    </location>
</feature>
<dbReference type="GO" id="GO:0008758">
    <property type="term" value="F:UDP-2,3-diacylglucosamine hydrolase activity"/>
    <property type="evidence" value="ECO:0007669"/>
    <property type="project" value="TreeGrafter"/>
</dbReference>
<evidence type="ECO:0000256" key="3">
    <source>
        <dbReference type="ARBA" id="ARBA00022723"/>
    </source>
</evidence>
<dbReference type="OrthoDB" id="9802481at2"/>
<accession>A0A2M9A5J9</accession>
<keyword evidence="2" id="KW-0997">Cell inner membrane</keyword>
<dbReference type="InterPro" id="IPR004843">
    <property type="entry name" value="Calcineurin-like_PHP"/>
</dbReference>
<dbReference type="RefSeq" id="WP_157797865.1">
    <property type="nucleotide sequence ID" value="NZ_PGEX01000001.1"/>
</dbReference>
<proteinExistence type="predicted"/>
<keyword evidence="1" id="KW-1003">Cell membrane</keyword>
<gene>
    <name evidence="8" type="ORF">BGX16_0859</name>
</gene>
<sequence length="243" mass="27665">METKVAYFISDAHLGVNPPGSIEDREETLVHFLKGMIGGASHLFIVGDLFEFWYEYRHYVARGHMPLYRVLGDLVDSGTEVHYLTGNHDFALGDFFSKELGVQVHRTYVAKNIQGHDIYLMHGDGVAKADKGYRAARKLIDAKWAQFLFRQIHPDWGMDIATFVGRNSRKAGKDRVIDIFSYLDAAAERMRDNHCDICVHGHHHIPGIWENAEGKVVSPGQWLFHLNYAKLENGEISVVPFQK</sequence>
<dbReference type="SUPFAM" id="SSF56300">
    <property type="entry name" value="Metallo-dependent phosphatases"/>
    <property type="match status" value="1"/>
</dbReference>
<dbReference type="GO" id="GO:0016020">
    <property type="term" value="C:membrane"/>
    <property type="evidence" value="ECO:0007669"/>
    <property type="project" value="GOC"/>
</dbReference>
<reference evidence="8 9" key="1">
    <citation type="submission" date="2017-11" db="EMBL/GenBank/DDBJ databases">
        <title>Animal gut microbial communities from fecal samples from Wisconsin, USA.</title>
        <authorList>
            <person name="Neumann A."/>
        </authorList>
    </citation>
    <scope>NUCLEOTIDE SEQUENCE [LARGE SCALE GENOMIC DNA]</scope>
    <source>
        <strain evidence="8 9">UWS3</strain>
    </source>
</reference>
<dbReference type="InterPro" id="IPR043461">
    <property type="entry name" value="LpxH-like"/>
</dbReference>
<dbReference type="PANTHER" id="PTHR34990:SF1">
    <property type="entry name" value="UDP-2,3-DIACYLGLUCOSAMINE HYDROLASE"/>
    <property type="match status" value="1"/>
</dbReference>
<keyword evidence="9" id="KW-1185">Reference proteome</keyword>
<keyword evidence="4 8" id="KW-0378">Hydrolase</keyword>
<evidence type="ECO:0000256" key="5">
    <source>
        <dbReference type="ARBA" id="ARBA00023136"/>
    </source>
</evidence>
<evidence type="ECO:0000256" key="1">
    <source>
        <dbReference type="ARBA" id="ARBA00022475"/>
    </source>
</evidence>
<keyword evidence="5" id="KW-0472">Membrane</keyword>
<name>A0A2M9A5J9_9BACT</name>
<dbReference type="GO" id="GO:0046872">
    <property type="term" value="F:metal ion binding"/>
    <property type="evidence" value="ECO:0007669"/>
    <property type="project" value="UniProtKB-KW"/>
</dbReference>
<evidence type="ECO:0000259" key="7">
    <source>
        <dbReference type="Pfam" id="PF00149"/>
    </source>
</evidence>
<keyword evidence="6" id="KW-0464">Manganese</keyword>
<comment type="caution">
    <text evidence="8">The sequence shown here is derived from an EMBL/GenBank/DDBJ whole genome shotgun (WGS) entry which is preliminary data.</text>
</comment>
<protein>
    <submittedName>
        <fullName evidence="8">UDP-2,3-diacylglucosamine hydrolase</fullName>
    </submittedName>
</protein>
<evidence type="ECO:0000313" key="9">
    <source>
        <dbReference type="Proteomes" id="UP000231134"/>
    </source>
</evidence>
<dbReference type="Gene3D" id="3.60.21.10">
    <property type="match status" value="1"/>
</dbReference>
<evidence type="ECO:0000256" key="6">
    <source>
        <dbReference type="ARBA" id="ARBA00023211"/>
    </source>
</evidence>
<dbReference type="Proteomes" id="UP000231134">
    <property type="component" value="Unassembled WGS sequence"/>
</dbReference>
<keyword evidence="3" id="KW-0479">Metal-binding</keyword>
<dbReference type="Pfam" id="PF00149">
    <property type="entry name" value="Metallophos"/>
    <property type="match status" value="1"/>
</dbReference>
<dbReference type="EMBL" id="PGEX01000001">
    <property type="protein sequence ID" value="PJJ40907.1"/>
    <property type="molecule type" value="Genomic_DNA"/>
</dbReference>
<dbReference type="CDD" id="cd07398">
    <property type="entry name" value="MPP_YbbF-LpxH"/>
    <property type="match status" value="1"/>
</dbReference>
<dbReference type="AlphaFoldDB" id="A0A2M9A5J9"/>
<dbReference type="InterPro" id="IPR029052">
    <property type="entry name" value="Metallo-depent_PP-like"/>
</dbReference>
<evidence type="ECO:0000313" key="8">
    <source>
        <dbReference type="EMBL" id="PJJ40907.1"/>
    </source>
</evidence>